<gene>
    <name evidence="6" type="ORF">ENL39_04470</name>
</gene>
<dbReference type="InterPro" id="IPR033248">
    <property type="entry name" value="Transketolase_C"/>
</dbReference>
<keyword evidence="4" id="KW-1133">Transmembrane helix</keyword>
<dbReference type="CDD" id="cd07033">
    <property type="entry name" value="TPP_PYR_DXS_TK_like"/>
    <property type="match status" value="1"/>
</dbReference>
<dbReference type="AlphaFoldDB" id="A0A7V5HZD0"/>
<dbReference type="SMART" id="SM00861">
    <property type="entry name" value="Transket_pyr"/>
    <property type="match status" value="1"/>
</dbReference>
<dbReference type="Pfam" id="PF02780">
    <property type="entry name" value="Transketolase_C"/>
    <property type="match status" value="1"/>
</dbReference>
<sequence>MQDMIDPRQVFANTVIELAKGDKNILAISADSAGSARLNKFRELFPDRFFEFGLMEQTVIGFCAGLALCGKIPFFCAITPFITMRAFEQIRNDLCYTFANVKLAGRNSGLTNARFGPTHHSLEDVALMRTLPQMVVLVPSCPVAIREYVREAAKHKGPVYIRLGSVKIPYLYKDQEKFEIGKGKLLQKGKDLVIITNGITLWYALEALKMLKEQTSLKVGLVDMPCVKPLDEELVFEVSRNAKGIIVVEEHSAIGGLGGAVSEFLSRENPVPVKILGVPDVFACAGPYEEIMDEYKLSPRGIFEAVKEFAESIKNL</sequence>
<evidence type="ECO:0000259" key="5">
    <source>
        <dbReference type="SMART" id="SM00861"/>
    </source>
</evidence>
<proteinExistence type="inferred from homology"/>
<comment type="similarity">
    <text evidence="2">Belongs to the transketolase family.</text>
</comment>
<organism evidence="6">
    <name type="scientific">Aerophobetes bacterium</name>
    <dbReference type="NCBI Taxonomy" id="2030807"/>
    <lineage>
        <taxon>Bacteria</taxon>
        <taxon>Candidatus Aerophobota</taxon>
    </lineage>
</organism>
<comment type="cofactor">
    <cofactor evidence="1">
        <name>thiamine diphosphate</name>
        <dbReference type="ChEBI" id="CHEBI:58937"/>
    </cofactor>
</comment>
<evidence type="ECO:0000256" key="4">
    <source>
        <dbReference type="SAM" id="Phobius"/>
    </source>
</evidence>
<feature type="transmembrane region" description="Helical" evidence="4">
    <location>
        <begin position="59"/>
        <end position="82"/>
    </location>
</feature>
<comment type="caution">
    <text evidence="6">The sequence shown here is derived from an EMBL/GenBank/DDBJ whole genome shotgun (WGS) entry which is preliminary data.</text>
</comment>
<dbReference type="FunFam" id="3.40.50.970:FF:000129">
    <property type="entry name" value="Transketolase"/>
    <property type="match status" value="1"/>
</dbReference>
<dbReference type="Proteomes" id="UP000886070">
    <property type="component" value="Unassembled WGS sequence"/>
</dbReference>
<feature type="domain" description="Transketolase-like pyrimidine-binding" evidence="5">
    <location>
        <begin position="5"/>
        <end position="170"/>
    </location>
</feature>
<keyword evidence="4" id="KW-0812">Transmembrane</keyword>
<keyword evidence="3" id="KW-0786">Thiamine pyrophosphate</keyword>
<dbReference type="PANTHER" id="PTHR43825">
    <property type="entry name" value="PYRUVATE DEHYDROGENASE E1 COMPONENT"/>
    <property type="match status" value="1"/>
</dbReference>
<dbReference type="InterPro" id="IPR029061">
    <property type="entry name" value="THDP-binding"/>
</dbReference>
<dbReference type="InterPro" id="IPR005475">
    <property type="entry name" value="Transketolase-like_Pyr-bd"/>
</dbReference>
<name>A0A7V5HZD0_UNCAE</name>
<dbReference type="PANTHER" id="PTHR43825:SF1">
    <property type="entry name" value="TRANSKETOLASE-LIKE PYRIMIDINE-BINDING DOMAIN-CONTAINING PROTEIN"/>
    <property type="match status" value="1"/>
</dbReference>
<evidence type="ECO:0000313" key="6">
    <source>
        <dbReference type="EMBL" id="HHF98723.1"/>
    </source>
</evidence>
<dbReference type="EMBL" id="DRTT01000124">
    <property type="protein sequence ID" value="HHF98723.1"/>
    <property type="molecule type" value="Genomic_DNA"/>
</dbReference>
<accession>A0A7V5HZD0</accession>
<dbReference type="InterPro" id="IPR009014">
    <property type="entry name" value="Transketo_C/PFOR_II"/>
</dbReference>
<dbReference type="Gene3D" id="3.40.50.970">
    <property type="match status" value="1"/>
</dbReference>
<evidence type="ECO:0000256" key="3">
    <source>
        <dbReference type="ARBA" id="ARBA00023052"/>
    </source>
</evidence>
<keyword evidence="4" id="KW-0472">Membrane</keyword>
<dbReference type="Pfam" id="PF02779">
    <property type="entry name" value="Transket_pyr"/>
    <property type="match status" value="1"/>
</dbReference>
<evidence type="ECO:0000256" key="1">
    <source>
        <dbReference type="ARBA" id="ARBA00001964"/>
    </source>
</evidence>
<dbReference type="Gene3D" id="3.40.50.920">
    <property type="match status" value="1"/>
</dbReference>
<protein>
    <submittedName>
        <fullName evidence="6">Transketolase</fullName>
    </submittedName>
</protein>
<reference evidence="6" key="1">
    <citation type="journal article" date="2020" name="mSystems">
        <title>Genome- and Community-Level Interaction Insights into Carbon Utilization and Element Cycling Functions of Hydrothermarchaeota in Hydrothermal Sediment.</title>
        <authorList>
            <person name="Zhou Z."/>
            <person name="Liu Y."/>
            <person name="Xu W."/>
            <person name="Pan J."/>
            <person name="Luo Z.H."/>
            <person name="Li M."/>
        </authorList>
    </citation>
    <scope>NUCLEOTIDE SEQUENCE [LARGE SCALE GENOMIC DNA]</scope>
    <source>
        <strain evidence="6">HyVt-92</strain>
    </source>
</reference>
<dbReference type="InterPro" id="IPR051157">
    <property type="entry name" value="PDH/Transketolase"/>
</dbReference>
<dbReference type="SUPFAM" id="SSF52922">
    <property type="entry name" value="TK C-terminal domain-like"/>
    <property type="match status" value="1"/>
</dbReference>
<dbReference type="SUPFAM" id="SSF52518">
    <property type="entry name" value="Thiamin diphosphate-binding fold (THDP-binding)"/>
    <property type="match status" value="1"/>
</dbReference>
<evidence type="ECO:0000256" key="2">
    <source>
        <dbReference type="ARBA" id="ARBA00007131"/>
    </source>
</evidence>